<name>A0A226DA89_FOLCA</name>
<proteinExistence type="predicted"/>
<protein>
    <submittedName>
        <fullName evidence="1">Uncharacterized protein</fullName>
    </submittedName>
</protein>
<accession>A0A226DA89</accession>
<keyword evidence="2" id="KW-1185">Reference proteome</keyword>
<comment type="caution">
    <text evidence="1">The sequence shown here is derived from an EMBL/GenBank/DDBJ whole genome shotgun (WGS) entry which is preliminary data.</text>
</comment>
<dbReference type="AlphaFoldDB" id="A0A226DA89"/>
<evidence type="ECO:0000313" key="2">
    <source>
        <dbReference type="Proteomes" id="UP000198287"/>
    </source>
</evidence>
<sequence>MRPEREKFVAAYILGIIIFPKYAGCNPTATILSNIGEKFTDLKSCLLVVNIFSDTNNFFLPPLPRGKDQIKFWEDFLSFLVSLNGQSAWITENEHGLKSENFKTVFATDEMKSHTIAGNIAVPPPIVSSMEVLSNFRLLHRGFCKCAVTLFLNYIYAVDVLRKRIFIQQHNPFVTRGTLDLATILIMSFEPPRLMVRGIQKDLSDSGRVFFLQVFPILVPRDGGNAKEKGKN</sequence>
<reference evidence="1 2" key="1">
    <citation type="submission" date="2015-12" db="EMBL/GenBank/DDBJ databases">
        <title>The genome of Folsomia candida.</title>
        <authorList>
            <person name="Faddeeva A."/>
            <person name="Derks M.F."/>
            <person name="Anvar Y."/>
            <person name="Smit S."/>
            <person name="Van Straalen N."/>
            <person name="Roelofs D."/>
        </authorList>
    </citation>
    <scope>NUCLEOTIDE SEQUENCE [LARGE SCALE GENOMIC DNA]</scope>
    <source>
        <strain evidence="1 2">VU population</strain>
        <tissue evidence="1">Whole body</tissue>
    </source>
</reference>
<evidence type="ECO:0000313" key="1">
    <source>
        <dbReference type="EMBL" id="OXA42452.1"/>
    </source>
</evidence>
<dbReference type="Proteomes" id="UP000198287">
    <property type="component" value="Unassembled WGS sequence"/>
</dbReference>
<gene>
    <name evidence="1" type="ORF">Fcan01_22675</name>
</gene>
<dbReference type="EMBL" id="LNIX01000026">
    <property type="protein sequence ID" value="OXA42452.1"/>
    <property type="molecule type" value="Genomic_DNA"/>
</dbReference>
<organism evidence="1 2">
    <name type="scientific">Folsomia candida</name>
    <name type="common">Springtail</name>
    <dbReference type="NCBI Taxonomy" id="158441"/>
    <lineage>
        <taxon>Eukaryota</taxon>
        <taxon>Metazoa</taxon>
        <taxon>Ecdysozoa</taxon>
        <taxon>Arthropoda</taxon>
        <taxon>Hexapoda</taxon>
        <taxon>Collembola</taxon>
        <taxon>Entomobryomorpha</taxon>
        <taxon>Isotomoidea</taxon>
        <taxon>Isotomidae</taxon>
        <taxon>Proisotominae</taxon>
        <taxon>Folsomia</taxon>
    </lineage>
</organism>